<proteinExistence type="predicted"/>
<evidence type="ECO:0000313" key="7">
    <source>
        <dbReference type="Proteomes" id="UP001153069"/>
    </source>
</evidence>
<dbReference type="Proteomes" id="UP001153069">
    <property type="component" value="Unassembled WGS sequence"/>
</dbReference>
<evidence type="ECO:0000256" key="2">
    <source>
        <dbReference type="ARBA" id="ARBA00022801"/>
    </source>
</evidence>
<dbReference type="Gene3D" id="3.30.420.10">
    <property type="entry name" value="Ribonuclease H-like superfamily/Ribonuclease H"/>
    <property type="match status" value="1"/>
</dbReference>
<protein>
    <submittedName>
        <fullName evidence="6">ERI1 exoribonuclease 2</fullName>
    </submittedName>
</protein>
<comment type="caution">
    <text evidence="6">The sequence shown here is derived from an EMBL/GenBank/DDBJ whole genome shotgun (WGS) entry which is preliminary data.</text>
</comment>
<dbReference type="PANTHER" id="PTHR23044">
    <property type="entry name" value="3'-5' EXONUCLEASE ERI1-RELATED"/>
    <property type="match status" value="1"/>
</dbReference>
<keyword evidence="3" id="KW-0269">Exonuclease</keyword>
<dbReference type="InterPro" id="IPR012337">
    <property type="entry name" value="RNaseH-like_sf"/>
</dbReference>
<evidence type="ECO:0000256" key="1">
    <source>
        <dbReference type="ARBA" id="ARBA00022722"/>
    </source>
</evidence>
<dbReference type="SUPFAM" id="SSF53098">
    <property type="entry name" value="Ribonuclease H-like"/>
    <property type="match status" value="1"/>
</dbReference>
<dbReference type="InterPro" id="IPR013520">
    <property type="entry name" value="Ribonucl_H"/>
</dbReference>
<dbReference type="GO" id="GO:0003676">
    <property type="term" value="F:nucleic acid binding"/>
    <property type="evidence" value="ECO:0007669"/>
    <property type="project" value="InterPro"/>
</dbReference>
<dbReference type="CDD" id="cd06133">
    <property type="entry name" value="ERI-1_3'hExo_like"/>
    <property type="match status" value="1"/>
</dbReference>
<name>A0A9N8EYN1_9STRA</name>
<dbReference type="GO" id="GO:0000175">
    <property type="term" value="F:3'-5'-RNA exonuclease activity"/>
    <property type="evidence" value="ECO:0007669"/>
    <property type="project" value="InterPro"/>
</dbReference>
<gene>
    <name evidence="6" type="ORF">SEMRO_2146_G316440.1</name>
</gene>
<feature type="domain" description="Exonuclease" evidence="5">
    <location>
        <begin position="160"/>
        <end position="395"/>
    </location>
</feature>
<feature type="region of interest" description="Disordered" evidence="4">
    <location>
        <begin position="405"/>
        <end position="432"/>
    </location>
</feature>
<keyword evidence="1" id="KW-0540">Nuclease</keyword>
<feature type="region of interest" description="Disordered" evidence="4">
    <location>
        <begin position="1"/>
        <end position="33"/>
    </location>
</feature>
<evidence type="ECO:0000313" key="6">
    <source>
        <dbReference type="EMBL" id="CAB9528094.1"/>
    </source>
</evidence>
<dbReference type="PANTHER" id="PTHR23044:SF61">
    <property type="entry name" value="3'-5' EXORIBONUCLEASE 1-RELATED"/>
    <property type="match status" value="1"/>
</dbReference>
<dbReference type="InterPro" id="IPR036397">
    <property type="entry name" value="RNaseH_sf"/>
</dbReference>
<dbReference type="EMBL" id="CAICTM010002144">
    <property type="protein sequence ID" value="CAB9528094.1"/>
    <property type="molecule type" value="Genomic_DNA"/>
</dbReference>
<evidence type="ECO:0000259" key="5">
    <source>
        <dbReference type="SMART" id="SM00479"/>
    </source>
</evidence>
<organism evidence="6 7">
    <name type="scientific">Seminavis robusta</name>
    <dbReference type="NCBI Taxonomy" id="568900"/>
    <lineage>
        <taxon>Eukaryota</taxon>
        <taxon>Sar</taxon>
        <taxon>Stramenopiles</taxon>
        <taxon>Ochrophyta</taxon>
        <taxon>Bacillariophyta</taxon>
        <taxon>Bacillariophyceae</taxon>
        <taxon>Bacillariophycidae</taxon>
        <taxon>Naviculales</taxon>
        <taxon>Naviculaceae</taxon>
        <taxon>Seminavis</taxon>
    </lineage>
</organism>
<keyword evidence="7" id="KW-1185">Reference proteome</keyword>
<dbReference type="AlphaFoldDB" id="A0A9N8EYN1"/>
<feature type="compositionally biased region" description="Polar residues" evidence="4">
    <location>
        <begin position="413"/>
        <end position="432"/>
    </location>
</feature>
<sequence length="432" mass="48275">MPVLLASMESSEDSLENEQSPRKGKHGIPIPSFSMTTCTQDGISTATAEPNSLSAAWICGTCTFQHSGTDKQHYLACEMCGTPRASSHIDAMNSSTGSGRKTTTQSTSSITRNDPPQRTQQATKRPSSSWGSLQPPTQQDIRGKRKRQKALDAPPPLLDYLVVLDFEWTADDRKKMEPIPEITQFPSVVMKLVEKKRGLPLEYHQQQPQQHDSPIPLPLDLTMPCVEDHRRLRQDAIAISAFDTFVRPTLNPILSEFAMQLTAITQEQVSTASPMDEALQNYMKWLQSLKLVDKDGAKTTGTTWCFATWGDGDIMSTLRQELQYKQIKLPECFDRWINLKCDSMFPKHYGREPRGGLKACVESVGATWEGRAHNGLVDSLNTAKIVRHMVQTGFRFTRATRGLDKDGIPFGQKQKQAATRSFARTSKATNKK</sequence>
<dbReference type="SMART" id="SM00479">
    <property type="entry name" value="EXOIII"/>
    <property type="match status" value="1"/>
</dbReference>
<dbReference type="InterPro" id="IPR047201">
    <property type="entry name" value="ERI-1_3'hExo-like"/>
</dbReference>
<reference evidence="6" key="1">
    <citation type="submission" date="2020-06" db="EMBL/GenBank/DDBJ databases">
        <authorList>
            <consortium name="Plant Systems Biology data submission"/>
        </authorList>
    </citation>
    <scope>NUCLEOTIDE SEQUENCE</scope>
    <source>
        <strain evidence="6">D6</strain>
    </source>
</reference>
<evidence type="ECO:0000256" key="4">
    <source>
        <dbReference type="SAM" id="MobiDB-lite"/>
    </source>
</evidence>
<accession>A0A9N8EYN1</accession>
<feature type="region of interest" description="Disordered" evidence="4">
    <location>
        <begin position="88"/>
        <end position="150"/>
    </location>
</feature>
<keyword evidence="2" id="KW-0378">Hydrolase</keyword>
<dbReference type="InterPro" id="IPR051274">
    <property type="entry name" value="3-5_Exoribonuclease"/>
</dbReference>
<evidence type="ECO:0000256" key="3">
    <source>
        <dbReference type="ARBA" id="ARBA00022839"/>
    </source>
</evidence>
<dbReference type="Pfam" id="PF00929">
    <property type="entry name" value="RNase_T"/>
    <property type="match status" value="1"/>
</dbReference>
<dbReference type="OrthoDB" id="10267252at2759"/>
<feature type="compositionally biased region" description="Polar residues" evidence="4">
    <location>
        <begin position="92"/>
        <end position="140"/>
    </location>
</feature>